<feature type="domain" description="HTH cro/C1-type" evidence="8">
    <location>
        <begin position="175"/>
        <end position="195"/>
    </location>
</feature>
<evidence type="ECO:0000256" key="3">
    <source>
        <dbReference type="ARBA" id="ARBA00023015"/>
    </source>
</evidence>
<keyword evidence="6 7" id="KW-0804">Transcription</keyword>
<dbReference type="Proteomes" id="UP000012589">
    <property type="component" value="Unassembled WGS sequence"/>
</dbReference>
<comment type="similarity">
    <text evidence="1 7">Belongs to the sigma-70 factor family.</text>
</comment>
<dbReference type="AlphaFoldDB" id="N2BKK8"/>
<dbReference type="SUPFAM" id="SSF88946">
    <property type="entry name" value="Sigma2 domain of RNA polymerase sigma factors"/>
    <property type="match status" value="1"/>
</dbReference>
<dbReference type="GO" id="GO:0006352">
    <property type="term" value="P:DNA-templated transcription initiation"/>
    <property type="evidence" value="ECO:0007669"/>
    <property type="project" value="InterPro"/>
</dbReference>
<dbReference type="Pfam" id="PF04545">
    <property type="entry name" value="Sigma70_r4"/>
    <property type="match status" value="1"/>
</dbReference>
<evidence type="ECO:0000256" key="6">
    <source>
        <dbReference type="ARBA" id="ARBA00023163"/>
    </source>
</evidence>
<accession>N2BKK8</accession>
<keyword evidence="10" id="KW-1185">Reference proteome</keyword>
<reference evidence="9 10" key="1">
    <citation type="journal article" date="2014" name="Genome Announc.">
        <title>Draft genome sequences of the altered schaedler flora, a defined bacterial community from gnotobiotic mice.</title>
        <authorList>
            <person name="Wannemuehler M.J."/>
            <person name="Overstreet A.M."/>
            <person name="Ward D.V."/>
            <person name="Phillips G.J."/>
        </authorList>
    </citation>
    <scope>NUCLEOTIDE SEQUENCE [LARGE SCALE GENOMIC DNA]</scope>
    <source>
        <strain evidence="9 10">ASF492</strain>
    </source>
</reference>
<name>N2BKK8_9FIRM</name>
<dbReference type="PIRSF" id="PIRSF000770">
    <property type="entry name" value="RNA_pol_sigma-SigE/K"/>
    <property type="match status" value="1"/>
</dbReference>
<evidence type="ECO:0000313" key="10">
    <source>
        <dbReference type="Proteomes" id="UP000012589"/>
    </source>
</evidence>
<dbReference type="PROSITE" id="PS00715">
    <property type="entry name" value="SIGMA70_1"/>
    <property type="match status" value="1"/>
</dbReference>
<dbReference type="InterPro" id="IPR007627">
    <property type="entry name" value="RNA_pol_sigma70_r2"/>
</dbReference>
<dbReference type="InterPro" id="IPR013325">
    <property type="entry name" value="RNA_pol_sigma_r2"/>
</dbReference>
<evidence type="ECO:0000256" key="5">
    <source>
        <dbReference type="ARBA" id="ARBA00023125"/>
    </source>
</evidence>
<dbReference type="CDD" id="cd06171">
    <property type="entry name" value="Sigma70_r4"/>
    <property type="match status" value="1"/>
</dbReference>
<dbReference type="InterPro" id="IPR007630">
    <property type="entry name" value="RNA_pol_sigma70_r4"/>
</dbReference>
<dbReference type="HOGENOM" id="CLU_014793_8_7_9"/>
<dbReference type="NCBIfam" id="TIGR02937">
    <property type="entry name" value="sigma70-ECF"/>
    <property type="match status" value="1"/>
</dbReference>
<evidence type="ECO:0000256" key="7">
    <source>
        <dbReference type="RuleBase" id="RU362124"/>
    </source>
</evidence>
<keyword evidence="4 7" id="KW-0731">Sigma factor</keyword>
<keyword evidence="3 7" id="KW-0805">Transcription regulation</keyword>
<dbReference type="Gene3D" id="1.10.10.10">
    <property type="entry name" value="Winged helix-like DNA-binding domain superfamily/Winged helix DNA-binding domain"/>
    <property type="match status" value="1"/>
</dbReference>
<keyword evidence="5 7" id="KW-0238">DNA-binding</keyword>
<dbReference type="PANTHER" id="PTHR30376">
    <property type="entry name" value="SIGMA FACTOR RPOH HEAT SHOCK RELATED"/>
    <property type="match status" value="1"/>
</dbReference>
<dbReference type="NCBIfam" id="NF004471">
    <property type="entry name" value="PRK05803.1"/>
    <property type="match status" value="1"/>
</dbReference>
<dbReference type="GO" id="GO:0030435">
    <property type="term" value="P:sporulation resulting in formation of a cellular spore"/>
    <property type="evidence" value="ECO:0007669"/>
    <property type="project" value="UniProtKB-KW"/>
</dbReference>
<proteinExistence type="inferred from homology"/>
<dbReference type="InterPro" id="IPR050813">
    <property type="entry name" value="Sigma-70_Factor"/>
</dbReference>
<gene>
    <name evidence="9" type="ORF">C823_00146</name>
</gene>
<sequence length="206" mass="23715">MKTFLPPLGIQEERKVLEEMQGGSLEARNTLIVHNMRLVAHIVKKYQNADEDTEEMISIGTIGLIKAVMTFQPEKGSRLSTYAARCIDNELLMHLRNLRKVSREVSIYEPIGTDKEGNQINFMDIIESDEPDVVEIMDKSSKIRYLKKILPQILTERELEIIALRYGLVDDRPVTQKQIANRLGISRSYVSRIEKKALGKLREQFE</sequence>
<dbReference type="PATRIC" id="fig|1235802.3.peg.157"/>
<dbReference type="Gene3D" id="1.20.120.1810">
    <property type="match status" value="1"/>
</dbReference>
<evidence type="ECO:0000313" key="9">
    <source>
        <dbReference type="EMBL" id="EMZ38983.1"/>
    </source>
</evidence>
<evidence type="ECO:0000259" key="8">
    <source>
        <dbReference type="PROSITE" id="PS50943"/>
    </source>
</evidence>
<protein>
    <recommendedName>
        <fullName evidence="7">RNA polymerase sigma factor</fullName>
    </recommendedName>
</protein>
<dbReference type="PROSITE" id="PS50943">
    <property type="entry name" value="HTH_CROC1"/>
    <property type="match status" value="1"/>
</dbReference>
<evidence type="ECO:0000256" key="2">
    <source>
        <dbReference type="ARBA" id="ARBA00022969"/>
    </source>
</evidence>
<dbReference type="InterPro" id="IPR001387">
    <property type="entry name" value="Cro/C1-type_HTH"/>
</dbReference>
<comment type="function">
    <text evidence="7">Sigma factors are initiation factors that promote the attachment of RNA polymerase to specific initiation sites and are then released.</text>
</comment>
<evidence type="ECO:0000256" key="1">
    <source>
        <dbReference type="ARBA" id="ARBA00007788"/>
    </source>
</evidence>
<dbReference type="PRINTS" id="PR00046">
    <property type="entry name" value="SIGMA70FCT"/>
</dbReference>
<dbReference type="STRING" id="1235802.C823_00146"/>
<evidence type="ECO:0000256" key="4">
    <source>
        <dbReference type="ARBA" id="ARBA00023082"/>
    </source>
</evidence>
<dbReference type="InterPro" id="IPR000943">
    <property type="entry name" value="RNA_pol_sigma70"/>
</dbReference>
<dbReference type="Pfam" id="PF04542">
    <property type="entry name" value="Sigma70_r2"/>
    <property type="match status" value="1"/>
</dbReference>
<dbReference type="OrthoDB" id="9809557at2"/>
<comment type="caution">
    <text evidence="9">The sequence shown here is derived from an EMBL/GenBank/DDBJ whole genome shotgun (WGS) entry which is preliminary data.</text>
</comment>
<dbReference type="InterPro" id="IPR013324">
    <property type="entry name" value="RNA_pol_sigma_r3/r4-like"/>
</dbReference>
<organism evidence="9 10">
    <name type="scientific">Eubacterium plexicaudatum ASF492</name>
    <dbReference type="NCBI Taxonomy" id="1235802"/>
    <lineage>
        <taxon>Bacteria</taxon>
        <taxon>Bacillati</taxon>
        <taxon>Bacillota</taxon>
        <taxon>Clostridia</taxon>
        <taxon>Eubacteriales</taxon>
        <taxon>Eubacteriaceae</taxon>
        <taxon>Eubacterium</taxon>
    </lineage>
</organism>
<dbReference type="GO" id="GO:0003677">
    <property type="term" value="F:DNA binding"/>
    <property type="evidence" value="ECO:0007669"/>
    <property type="project" value="UniProtKB-KW"/>
</dbReference>
<dbReference type="GO" id="GO:0016987">
    <property type="term" value="F:sigma factor activity"/>
    <property type="evidence" value="ECO:0007669"/>
    <property type="project" value="UniProtKB-KW"/>
</dbReference>
<dbReference type="EMBL" id="AQFT01000005">
    <property type="protein sequence ID" value="EMZ38983.1"/>
    <property type="molecule type" value="Genomic_DNA"/>
</dbReference>
<dbReference type="InterPro" id="IPR036388">
    <property type="entry name" value="WH-like_DNA-bd_sf"/>
</dbReference>
<dbReference type="InterPro" id="IPR014284">
    <property type="entry name" value="RNA_pol_sigma-70_dom"/>
</dbReference>
<dbReference type="PROSITE" id="PS00716">
    <property type="entry name" value="SIGMA70_2"/>
    <property type="match status" value="1"/>
</dbReference>
<dbReference type="PANTHER" id="PTHR30376:SF3">
    <property type="entry name" value="RNA POLYMERASE SIGMA FACTOR RPOH"/>
    <property type="match status" value="1"/>
</dbReference>
<dbReference type="eggNOG" id="COG1191">
    <property type="taxonomic scope" value="Bacteria"/>
</dbReference>
<dbReference type="SUPFAM" id="SSF88659">
    <property type="entry name" value="Sigma3 and sigma4 domains of RNA polymerase sigma factors"/>
    <property type="match status" value="1"/>
</dbReference>
<keyword evidence="2" id="KW-0749">Sporulation</keyword>